<keyword evidence="7 10" id="KW-0472">Membrane</keyword>
<feature type="transmembrane region" description="Helical" evidence="10">
    <location>
        <begin position="208"/>
        <end position="230"/>
    </location>
</feature>
<feature type="transmembrane region" description="Helical" evidence="10">
    <location>
        <begin position="21"/>
        <end position="41"/>
    </location>
</feature>
<dbReference type="SUPFAM" id="SSF81338">
    <property type="entry name" value="Aquaporin-like"/>
    <property type="match status" value="1"/>
</dbReference>
<feature type="transmembrane region" description="Helical" evidence="10">
    <location>
        <begin position="94"/>
        <end position="114"/>
    </location>
</feature>
<sequence length="277" mass="29585">MNKIMQENIEDLCKPALWRAVVAEFFGTLFLVLFGCGAIDNNGINNSIVQIALAFGLIYGSMVWCFNHVSGGHFNPAVSVAAVVCRRASVVRGLLYIIAQLVGGIAGAGILRGLSADASYTVGVTAVRGTLTEAQGFGVELLISFVLVFVVLASTDDKRCDLSGSAPLTIGLAIVAGTLFAYNYTMASMNPARTFGPALVQNNWANHWVYWVGPIIGGLVAALVYEYVFAAGASFSRTRKFVPTTDNEGDAVLEMEKIEEEKKDEEPATAESEVKAE</sequence>
<keyword evidence="5 8" id="KW-0812">Transmembrane</keyword>
<dbReference type="PANTHER" id="PTHR19139:SF199">
    <property type="entry name" value="MIP17260P"/>
    <property type="match status" value="1"/>
</dbReference>
<gene>
    <name evidence="11" type="ORF">MAR_027614</name>
    <name evidence="12" type="ORF">MAR_027634</name>
</gene>
<dbReference type="InterPro" id="IPR034294">
    <property type="entry name" value="Aquaporin_transptr"/>
</dbReference>
<comment type="subcellular location">
    <subcellularLocation>
        <location evidence="1">Cell membrane</location>
        <topology evidence="1">Multi-pass membrane protein</topology>
    </subcellularLocation>
</comment>
<evidence type="ECO:0000256" key="6">
    <source>
        <dbReference type="ARBA" id="ARBA00022989"/>
    </source>
</evidence>
<keyword evidence="13" id="KW-1185">Reference proteome</keyword>
<keyword evidence="3 8" id="KW-0813">Transport</keyword>
<dbReference type="InterPro" id="IPR023271">
    <property type="entry name" value="Aquaporin-like"/>
</dbReference>
<comment type="similarity">
    <text evidence="2 8">Belongs to the MIP/aquaporin (TC 1.A.8) family.</text>
</comment>
<evidence type="ECO:0000256" key="1">
    <source>
        <dbReference type="ARBA" id="ARBA00004651"/>
    </source>
</evidence>
<dbReference type="InterPro" id="IPR000425">
    <property type="entry name" value="MIP"/>
</dbReference>
<name>A0ABY7EWG1_MYAAR</name>
<dbReference type="PROSITE" id="PS00221">
    <property type="entry name" value="MIP"/>
    <property type="match status" value="1"/>
</dbReference>
<evidence type="ECO:0000313" key="12">
    <source>
        <dbReference type="EMBL" id="WAR13454.1"/>
    </source>
</evidence>
<keyword evidence="4" id="KW-1003">Cell membrane</keyword>
<dbReference type="EMBL" id="CP111019">
    <property type="protein sequence ID" value="WAR13434.1"/>
    <property type="molecule type" value="Genomic_DNA"/>
</dbReference>
<dbReference type="Proteomes" id="UP001164746">
    <property type="component" value="Chromosome 8"/>
</dbReference>
<dbReference type="Gene3D" id="1.20.1080.10">
    <property type="entry name" value="Glycerol uptake facilitator protein"/>
    <property type="match status" value="1"/>
</dbReference>
<evidence type="ECO:0000313" key="11">
    <source>
        <dbReference type="EMBL" id="WAR13434.1"/>
    </source>
</evidence>
<protein>
    <submittedName>
        <fullName evidence="12">AQP4-like protein</fullName>
    </submittedName>
</protein>
<dbReference type="PRINTS" id="PR00783">
    <property type="entry name" value="MINTRINSICP"/>
</dbReference>
<dbReference type="Pfam" id="PF00230">
    <property type="entry name" value="MIP"/>
    <property type="match status" value="1"/>
</dbReference>
<keyword evidence="6 10" id="KW-1133">Transmembrane helix</keyword>
<dbReference type="NCBIfam" id="TIGR00861">
    <property type="entry name" value="MIP"/>
    <property type="match status" value="1"/>
</dbReference>
<feature type="compositionally biased region" description="Basic and acidic residues" evidence="9">
    <location>
        <begin position="254"/>
        <end position="277"/>
    </location>
</feature>
<evidence type="ECO:0000256" key="4">
    <source>
        <dbReference type="ARBA" id="ARBA00022475"/>
    </source>
</evidence>
<dbReference type="EMBL" id="CP111019">
    <property type="protein sequence ID" value="WAR13454.1"/>
    <property type="molecule type" value="Genomic_DNA"/>
</dbReference>
<dbReference type="PANTHER" id="PTHR19139">
    <property type="entry name" value="AQUAPORIN TRANSPORTER"/>
    <property type="match status" value="1"/>
</dbReference>
<accession>A0ABY7EWG1</accession>
<evidence type="ECO:0000313" key="13">
    <source>
        <dbReference type="Proteomes" id="UP001164746"/>
    </source>
</evidence>
<feature type="transmembrane region" description="Helical" evidence="10">
    <location>
        <begin position="134"/>
        <end position="153"/>
    </location>
</feature>
<evidence type="ECO:0000256" key="8">
    <source>
        <dbReference type="RuleBase" id="RU000477"/>
    </source>
</evidence>
<feature type="transmembrane region" description="Helical" evidence="10">
    <location>
        <begin position="47"/>
        <end position="66"/>
    </location>
</feature>
<evidence type="ECO:0000256" key="3">
    <source>
        <dbReference type="ARBA" id="ARBA00022448"/>
    </source>
</evidence>
<feature type="region of interest" description="Disordered" evidence="9">
    <location>
        <begin position="252"/>
        <end position="277"/>
    </location>
</feature>
<evidence type="ECO:0000256" key="2">
    <source>
        <dbReference type="ARBA" id="ARBA00006175"/>
    </source>
</evidence>
<evidence type="ECO:0000256" key="9">
    <source>
        <dbReference type="SAM" id="MobiDB-lite"/>
    </source>
</evidence>
<evidence type="ECO:0000256" key="7">
    <source>
        <dbReference type="ARBA" id="ARBA00023136"/>
    </source>
</evidence>
<proteinExistence type="inferred from homology"/>
<reference evidence="12" key="1">
    <citation type="submission" date="2022-11" db="EMBL/GenBank/DDBJ databases">
        <title>Centuries of genome instability and evolution in soft-shell clam transmissible cancer (bioRxiv).</title>
        <authorList>
            <person name="Hart S.F.M."/>
            <person name="Yonemitsu M.A."/>
            <person name="Giersch R.M."/>
            <person name="Beal B.F."/>
            <person name="Arriagada G."/>
            <person name="Davis B.W."/>
            <person name="Ostrander E.A."/>
            <person name="Goff S.P."/>
            <person name="Metzger M.J."/>
        </authorList>
    </citation>
    <scope>NUCLEOTIDE SEQUENCE</scope>
    <source>
        <strain evidence="12">MELC-2E11</strain>
        <tissue evidence="12">Siphon/mantle</tissue>
    </source>
</reference>
<dbReference type="CDD" id="cd00333">
    <property type="entry name" value="MIP"/>
    <property type="match status" value="1"/>
</dbReference>
<feature type="transmembrane region" description="Helical" evidence="10">
    <location>
        <begin position="165"/>
        <end position="184"/>
    </location>
</feature>
<evidence type="ECO:0000256" key="10">
    <source>
        <dbReference type="SAM" id="Phobius"/>
    </source>
</evidence>
<organism evidence="12 13">
    <name type="scientific">Mya arenaria</name>
    <name type="common">Soft-shell clam</name>
    <dbReference type="NCBI Taxonomy" id="6604"/>
    <lineage>
        <taxon>Eukaryota</taxon>
        <taxon>Metazoa</taxon>
        <taxon>Spiralia</taxon>
        <taxon>Lophotrochozoa</taxon>
        <taxon>Mollusca</taxon>
        <taxon>Bivalvia</taxon>
        <taxon>Autobranchia</taxon>
        <taxon>Heteroconchia</taxon>
        <taxon>Euheterodonta</taxon>
        <taxon>Imparidentia</taxon>
        <taxon>Neoheterodontei</taxon>
        <taxon>Myida</taxon>
        <taxon>Myoidea</taxon>
        <taxon>Myidae</taxon>
        <taxon>Mya</taxon>
    </lineage>
</organism>
<dbReference type="InterPro" id="IPR022357">
    <property type="entry name" value="MIP_CS"/>
</dbReference>
<evidence type="ECO:0000256" key="5">
    <source>
        <dbReference type="ARBA" id="ARBA00022692"/>
    </source>
</evidence>